<dbReference type="Proteomes" id="UP001152747">
    <property type="component" value="Unassembled WGS sequence"/>
</dbReference>
<dbReference type="OrthoDB" id="73401at2759"/>
<evidence type="ECO:0000256" key="2">
    <source>
        <dbReference type="SAM" id="MobiDB-lite"/>
    </source>
</evidence>
<gene>
    <name evidence="4" type="ORF">CAMP_LOCUS4112</name>
</gene>
<dbReference type="PANTHER" id="PTHR23161">
    <property type="entry name" value="PROTEIN CIP2A"/>
    <property type="match status" value="1"/>
</dbReference>
<evidence type="ECO:0000313" key="4">
    <source>
        <dbReference type="EMBL" id="CAI5441475.1"/>
    </source>
</evidence>
<organism evidence="4 5">
    <name type="scientific">Caenorhabditis angaria</name>
    <dbReference type="NCBI Taxonomy" id="860376"/>
    <lineage>
        <taxon>Eukaryota</taxon>
        <taxon>Metazoa</taxon>
        <taxon>Ecdysozoa</taxon>
        <taxon>Nematoda</taxon>
        <taxon>Chromadorea</taxon>
        <taxon>Rhabditida</taxon>
        <taxon>Rhabditina</taxon>
        <taxon>Rhabditomorpha</taxon>
        <taxon>Rhabditoidea</taxon>
        <taxon>Rhabditidae</taxon>
        <taxon>Peloderinae</taxon>
        <taxon>Caenorhabditis</taxon>
    </lineage>
</organism>
<accession>A0A9P1MYJ5</accession>
<dbReference type="EMBL" id="CANHGI010000002">
    <property type="protein sequence ID" value="CAI5441475.1"/>
    <property type="molecule type" value="Genomic_DNA"/>
</dbReference>
<evidence type="ECO:0000313" key="5">
    <source>
        <dbReference type="Proteomes" id="UP001152747"/>
    </source>
</evidence>
<reference evidence="4" key="1">
    <citation type="submission" date="2022-11" db="EMBL/GenBank/DDBJ databases">
        <authorList>
            <person name="Kikuchi T."/>
        </authorList>
    </citation>
    <scope>NUCLEOTIDE SEQUENCE</scope>
    <source>
        <strain evidence="4">PS1010</strain>
    </source>
</reference>
<dbReference type="AlphaFoldDB" id="A0A9P1MYJ5"/>
<comment type="caution">
    <text evidence="4">The sequence shown here is derived from an EMBL/GenBank/DDBJ whole genome shotgun (WGS) entry which is preliminary data.</text>
</comment>
<proteinExistence type="predicted"/>
<dbReference type="Pfam" id="PF21044">
    <property type="entry name" value="CIP2A_N"/>
    <property type="match status" value="1"/>
</dbReference>
<feature type="region of interest" description="Disordered" evidence="2">
    <location>
        <begin position="608"/>
        <end position="628"/>
    </location>
</feature>
<evidence type="ECO:0000259" key="3">
    <source>
        <dbReference type="Pfam" id="PF21044"/>
    </source>
</evidence>
<feature type="coiled-coil region" evidence="1">
    <location>
        <begin position="887"/>
        <end position="963"/>
    </location>
</feature>
<keyword evidence="5" id="KW-1185">Reference proteome</keyword>
<sequence>MERGDPQFSSFRTKPRQPIVASRDIEEVFSRASTSAARYVSDSSSENTTRLDESLSEVIRFISEGDYAARLTLKNTHVLELLDYTPVTLSANTTNAITRSRFYRMLFTIAFRNIPIRRYMACELELCASIFNCLKISLREELGPQNMIDILRLLQVLCYEKTATLGIWTNELISFLIGEVCREPEQEWMAYCIAILCNLATRSKSVCNRIKKSSSYKQFSRRIMTLLQHNARIIVVSSLVLIGYLEERVRDVVYCTKNVHETFQCVFNVLILGDDDCLMTRQIAADLLRRLIVSDTPALSSTPTLATTGQDILKYDFFDNCIQQTAALLINLDPMMEESMKIYDLFLSLCSLQILRSSVCHAILKFQPTDSRLTTPVLAIAKTASIDYRYCINSEVPLKALKLLAYLLKEIIEPNEKIHPIVPINHLINLIEDCIKTPIDPNDENVEFACRRVHLGLKLAEIVSRDEDFRPEVLNICSAHLCNQIANYQFHQNPVVLYLTKPPLQRTESLKQWSISGICIVLELCRLLAVLKDHSKMHKDQYWQLLKDDHLVPFLAYAIAFGDHETVQHAFVTYSHCTQIHAFPSNLLAEMLASCTLQRRLGIELPKNSQTSTQDVRNGLSDRPQSAELDERSLKSLDELLKRVSIEGASLKDAKTSDIFAAFERKISFLMARERDLEALLKAKDDQLTQSEKLRMQYRGTSSGQNTNFVSDVEISKMRLIMQECEDLREKNQSLNRLIETTKQKHVIETAELQESLMRSAQECEKLKIELKDGQKMIDSFSLSCEDLKRKLDLSTANCVDQQKKLTKIENDFILATNEVKCLKLEADRTRQSHETEIVKLNADVAQKVTRIEQFINENFEIKRLYEEKHVECEAIKEQTVQFEGRLMLKEREVAKIHEQLINAEQRQLTRDRELLAAQKEVELYEERLSNKERENTNIYTEMQRIREELESTKGELSKMEQLQEAMYALASSNRKR</sequence>
<feature type="domain" description="CIP2A N-terminal" evidence="3">
    <location>
        <begin position="148"/>
        <end position="598"/>
    </location>
</feature>
<feature type="coiled-coil region" evidence="1">
    <location>
        <begin position="718"/>
        <end position="770"/>
    </location>
</feature>
<dbReference type="InterPro" id="IPR048701">
    <property type="entry name" value="CIP2A_N"/>
</dbReference>
<evidence type="ECO:0000256" key="1">
    <source>
        <dbReference type="SAM" id="Coils"/>
    </source>
</evidence>
<protein>
    <recommendedName>
        <fullName evidence="3">CIP2A N-terminal domain-containing protein</fullName>
    </recommendedName>
</protein>
<name>A0A9P1MYJ5_9PELO</name>
<dbReference type="PANTHER" id="PTHR23161:SF2">
    <property type="entry name" value="PROTEIN CIP2A"/>
    <property type="match status" value="1"/>
</dbReference>
<dbReference type="InterPro" id="IPR042510">
    <property type="entry name" value="CIP2A"/>
</dbReference>
<keyword evidence="1" id="KW-0175">Coiled coil</keyword>